<name>A0ABP7Q2A4_9BACT</name>
<reference evidence="2" key="1">
    <citation type="journal article" date="2019" name="Int. J. Syst. Evol. Microbiol.">
        <title>The Global Catalogue of Microorganisms (GCM) 10K type strain sequencing project: providing services to taxonomists for standard genome sequencing and annotation.</title>
        <authorList>
            <consortium name="The Broad Institute Genomics Platform"/>
            <consortium name="The Broad Institute Genome Sequencing Center for Infectious Disease"/>
            <person name="Wu L."/>
            <person name="Ma J."/>
        </authorList>
    </citation>
    <scope>NUCLEOTIDE SEQUENCE [LARGE SCALE GENOMIC DNA]</scope>
    <source>
        <strain evidence="2">JCM 17217</strain>
    </source>
</reference>
<comment type="caution">
    <text evidence="1">The sequence shown here is derived from an EMBL/GenBank/DDBJ whole genome shotgun (WGS) entry which is preliminary data.</text>
</comment>
<dbReference type="EMBL" id="BAABDI010000012">
    <property type="protein sequence ID" value="GAA3975011.1"/>
    <property type="molecule type" value="Genomic_DNA"/>
</dbReference>
<accession>A0ABP7Q2A4</accession>
<evidence type="ECO:0000313" key="1">
    <source>
        <dbReference type="EMBL" id="GAA3975011.1"/>
    </source>
</evidence>
<organism evidence="1 2">
    <name type="scientific">Hymenobacter antarcticus</name>
    <dbReference type="NCBI Taxonomy" id="486270"/>
    <lineage>
        <taxon>Bacteria</taxon>
        <taxon>Pseudomonadati</taxon>
        <taxon>Bacteroidota</taxon>
        <taxon>Cytophagia</taxon>
        <taxon>Cytophagales</taxon>
        <taxon>Hymenobacteraceae</taxon>
        <taxon>Hymenobacter</taxon>
    </lineage>
</organism>
<gene>
    <name evidence="1" type="ORF">GCM10022407_20760</name>
</gene>
<keyword evidence="2" id="KW-1185">Reference proteome</keyword>
<dbReference type="Proteomes" id="UP001501556">
    <property type="component" value="Unassembled WGS sequence"/>
</dbReference>
<proteinExistence type="predicted"/>
<evidence type="ECO:0000313" key="2">
    <source>
        <dbReference type="Proteomes" id="UP001501556"/>
    </source>
</evidence>
<sequence length="96" mass="10569">MGVQVTAQGHGIGRVLRGKKVNLGNQVGHNIERSTPLLAKEGMPARSGGWGGWGFERDPNGGRPGYSKIIVRGRSLIVQRFNHPRPSRWLEHPLLI</sequence>
<protein>
    <submittedName>
        <fullName evidence="1">Uncharacterized protein</fullName>
    </submittedName>
</protein>